<dbReference type="InterPro" id="IPR011652">
    <property type="entry name" value="MORN_2"/>
</dbReference>
<dbReference type="InterPro" id="IPR011990">
    <property type="entry name" value="TPR-like_helical_dom_sf"/>
</dbReference>
<evidence type="ECO:0000313" key="3">
    <source>
        <dbReference type="EMBL" id="OQP57087.1"/>
    </source>
</evidence>
<reference evidence="3 4" key="1">
    <citation type="submission" date="2016-03" db="EMBL/GenBank/DDBJ databases">
        <title>Niastella vici sp. nov., isolated from farmland soil.</title>
        <authorList>
            <person name="Chen L."/>
            <person name="Wang D."/>
            <person name="Yang S."/>
            <person name="Wang G."/>
        </authorList>
    </citation>
    <scope>NUCLEOTIDE SEQUENCE [LARGE SCALE GENOMIC DNA]</scope>
    <source>
        <strain evidence="3 4">DJ57</strain>
    </source>
</reference>
<dbReference type="Gene3D" id="2.20.110.10">
    <property type="entry name" value="Histone H3 K4-specific methyltransferase SET7/9 N-terminal domain"/>
    <property type="match status" value="1"/>
</dbReference>
<keyword evidence="4" id="KW-1185">Reference proteome</keyword>
<feature type="repeat" description="TPR" evidence="1">
    <location>
        <begin position="134"/>
        <end position="167"/>
    </location>
</feature>
<organism evidence="3 4">
    <name type="scientific">Niastella vici</name>
    <dbReference type="NCBI Taxonomy" id="1703345"/>
    <lineage>
        <taxon>Bacteria</taxon>
        <taxon>Pseudomonadati</taxon>
        <taxon>Bacteroidota</taxon>
        <taxon>Chitinophagia</taxon>
        <taxon>Chitinophagales</taxon>
        <taxon>Chitinophagaceae</taxon>
        <taxon>Niastella</taxon>
    </lineage>
</organism>
<dbReference type="Gene3D" id="1.25.40.10">
    <property type="entry name" value="Tetratricopeptide repeat domain"/>
    <property type="match status" value="1"/>
</dbReference>
<dbReference type="SUPFAM" id="SSF82185">
    <property type="entry name" value="Histone H3 K4-specific methyltransferase SET7/9 N-terminal domain"/>
    <property type="match status" value="6"/>
</dbReference>
<dbReference type="PANTHER" id="PTHR33706:SF1">
    <property type="entry name" value="TPR REPEAT PROTEIN"/>
    <property type="match status" value="1"/>
</dbReference>
<dbReference type="InterPro" id="IPR019734">
    <property type="entry name" value="TPR_rpt"/>
</dbReference>
<keyword evidence="2" id="KW-0732">Signal</keyword>
<dbReference type="EMBL" id="LVYD01000124">
    <property type="protein sequence ID" value="OQP57087.1"/>
    <property type="molecule type" value="Genomic_DNA"/>
</dbReference>
<dbReference type="SMART" id="SM00028">
    <property type="entry name" value="TPR"/>
    <property type="match status" value="3"/>
</dbReference>
<dbReference type="AlphaFoldDB" id="A0A1V9FFL8"/>
<keyword evidence="1" id="KW-0802">TPR repeat</keyword>
<evidence type="ECO:0000256" key="2">
    <source>
        <dbReference type="SAM" id="SignalP"/>
    </source>
</evidence>
<sequence>MNRHLTLIAVLCLGSLFSTAQENNPLINSAEAIQAGVKLYDDGKYKEALKEYQKVKAGDTNYVWAQYEMALTCATDSQFTWGIKICEDALAGIKERERCPELLTQYGILLDYDGQQERSLKIFDSAIAVYPAYTMLYVSKGTTLLRMKKYKEAEKVFKQTLLINPFSASAHYKLGLCALNQGNIVPAYLSLVANLLMEPEGRFAMNSISLLDNIAKGKDDIVELVNKRTEEPDENFRMIEQIVLSKIALDKNYKSIINLDDPISRQLQVICEKLSFEAGDKDYWMQFYVPFFKKAFEEKQFEYLVNYAFSGVSLPAIKEYNRKRKKDIEAFTTGLVEYLKIIRSTRELDVAKRTTSGAYYHYENGSLIGKGATTNNGEKLTGPWEFYFAAGNKKATGLYNEKGEKEGDWKYYYFNGQVKGEEFYRGGKQEGKETYYFDHGVVSSRASYKNGDADGEHIIYYRDGIVKAIEQYQNGKLNGIRKSFTTAGLLQSEVNYVNGVQNGGFKTFHANGKLESEGKYVDDKLSGPYKAWYDDGVVSVTAQYDQDKPTGEMKKYHENGKLKSVENYVNGVVEGEYISYYDNGQINTKYTNKKGKTDGDIQYYDKDGKLYSTVTFDNDKPKVAKYFDKTGKQISISEVSKGKLDLTTYRADGSKKVFTPYSIKGEVNGTQVFYFGSGKEKETNTYVNSELTGPSISYFPNGQKSIASTYSAGKKDGYYISWFLHGTKQEEGWYAADELQGEWLTYNEQGVVVSRTNFLNGELNGIKTAYWPNGKLESETLYDMGTLLEMTEYDTTGKVLNKVKLKNGTGKFTSLYITGKLCSEGNYVNGNLEGLYKHYYFDGSTQVLQYFKNGLRDSIYRSYNYGGKLSAEGMYKLGDKTGTWKYYHEDGSLSRTEEFKGGKLHGTRTYFFKNGKPDTEIAYKNGDRDGLYKKYSEEGVLVYQMRYDEDVLAGYSYLDKNNQLVPEIPLVQGNGAVRSFYPNGNAAVAVEYVEGSQHGNYKLYHTNGKLSLENTENYGNSEGQLKEYYADGTLRSVYSYLHDNTHGPYKEYNEKGVLIEEGGSYNGNDHGEIRYYDESGKLKQTRIYYYGNLLSVK</sequence>
<accession>A0A1V9FFL8</accession>
<evidence type="ECO:0000256" key="1">
    <source>
        <dbReference type="PROSITE-ProRule" id="PRU00339"/>
    </source>
</evidence>
<feature type="signal peptide" evidence="2">
    <location>
        <begin position="1"/>
        <end position="20"/>
    </location>
</feature>
<dbReference type="PANTHER" id="PTHR33706">
    <property type="entry name" value="MORN VARIANT REPEAT PROTEIN"/>
    <property type="match status" value="1"/>
</dbReference>
<dbReference type="Gene3D" id="3.90.930.1">
    <property type="match status" value="5"/>
</dbReference>
<dbReference type="OrthoDB" id="7342920at2"/>
<dbReference type="PROSITE" id="PS50005">
    <property type="entry name" value="TPR"/>
    <property type="match status" value="1"/>
</dbReference>
<name>A0A1V9FFL8_9BACT</name>
<comment type="caution">
    <text evidence="3">The sequence shown here is derived from an EMBL/GenBank/DDBJ whole genome shotgun (WGS) entry which is preliminary data.</text>
</comment>
<protein>
    <submittedName>
        <fullName evidence="3">Uncharacterized protein</fullName>
    </submittedName>
</protein>
<dbReference type="SUPFAM" id="SSF48452">
    <property type="entry name" value="TPR-like"/>
    <property type="match status" value="1"/>
</dbReference>
<proteinExistence type="predicted"/>
<evidence type="ECO:0000313" key="4">
    <source>
        <dbReference type="Proteomes" id="UP000192796"/>
    </source>
</evidence>
<dbReference type="STRING" id="1703345.A3860_11005"/>
<dbReference type="Proteomes" id="UP000192796">
    <property type="component" value="Unassembled WGS sequence"/>
</dbReference>
<dbReference type="RefSeq" id="WP_081156052.1">
    <property type="nucleotide sequence ID" value="NZ_LVYD01000124.1"/>
</dbReference>
<gene>
    <name evidence="3" type="ORF">A3860_11005</name>
</gene>
<dbReference type="Pfam" id="PF07661">
    <property type="entry name" value="MORN_2"/>
    <property type="match status" value="14"/>
</dbReference>
<feature type="chain" id="PRO_5013388729" evidence="2">
    <location>
        <begin position="21"/>
        <end position="1097"/>
    </location>
</feature>